<evidence type="ECO:0000313" key="12">
    <source>
        <dbReference type="Proteomes" id="UP000515733"/>
    </source>
</evidence>
<evidence type="ECO:0000256" key="5">
    <source>
        <dbReference type="ARBA" id="ARBA00022692"/>
    </source>
</evidence>
<evidence type="ECO:0000259" key="10">
    <source>
        <dbReference type="Pfam" id="PF04290"/>
    </source>
</evidence>
<feature type="domain" description="Tripartite ATP-independent periplasmic transporters DctQ component" evidence="10">
    <location>
        <begin position="25"/>
        <end position="161"/>
    </location>
</feature>
<dbReference type="InterPro" id="IPR007387">
    <property type="entry name" value="TRAP_DctQ"/>
</dbReference>
<keyword evidence="12" id="KW-1185">Reference proteome</keyword>
<proteinExistence type="inferred from homology"/>
<dbReference type="KEGG" id="doe:DENOEST_2297"/>
<dbReference type="PANTHER" id="PTHR35011:SF2">
    <property type="entry name" value="2,3-DIKETO-L-GULONATE TRAP TRANSPORTER SMALL PERMEASE PROTEIN YIAM"/>
    <property type="match status" value="1"/>
</dbReference>
<evidence type="ECO:0000256" key="1">
    <source>
        <dbReference type="ARBA" id="ARBA00004429"/>
    </source>
</evidence>
<organism evidence="11 12">
    <name type="scientific">Denitratisoma oestradiolicum</name>
    <dbReference type="NCBI Taxonomy" id="311182"/>
    <lineage>
        <taxon>Bacteria</taxon>
        <taxon>Pseudomonadati</taxon>
        <taxon>Pseudomonadota</taxon>
        <taxon>Betaproteobacteria</taxon>
        <taxon>Nitrosomonadales</taxon>
        <taxon>Sterolibacteriaceae</taxon>
        <taxon>Denitratisoma</taxon>
    </lineage>
</organism>
<evidence type="ECO:0000256" key="2">
    <source>
        <dbReference type="ARBA" id="ARBA00022448"/>
    </source>
</evidence>
<feature type="transmembrane region" description="Helical" evidence="9">
    <location>
        <begin position="94"/>
        <end position="116"/>
    </location>
</feature>
<dbReference type="GO" id="GO:0022857">
    <property type="term" value="F:transmembrane transporter activity"/>
    <property type="evidence" value="ECO:0007669"/>
    <property type="project" value="UniProtKB-UniRule"/>
</dbReference>
<gene>
    <name evidence="11" type="primary">dctQ</name>
    <name evidence="11" type="ORF">DENOEST_2297</name>
</gene>
<dbReference type="Pfam" id="PF04290">
    <property type="entry name" value="DctQ"/>
    <property type="match status" value="1"/>
</dbReference>
<reference evidence="11 12" key="1">
    <citation type="submission" date="2020-03" db="EMBL/GenBank/DDBJ databases">
        <authorList>
            <consortium name="Genoscope - CEA"/>
            <person name="William W."/>
        </authorList>
    </citation>
    <scope>NUCLEOTIDE SEQUENCE [LARGE SCALE GENOMIC DNA]</scope>
    <source>
        <strain evidence="12">DSM 16959</strain>
    </source>
</reference>
<dbReference type="Proteomes" id="UP000515733">
    <property type="component" value="Chromosome"/>
</dbReference>
<keyword evidence="5 9" id="KW-0812">Transmembrane</keyword>
<comment type="subcellular location">
    <subcellularLocation>
        <location evidence="1 9">Cell inner membrane</location>
        <topology evidence="1 9">Multi-pass membrane protein</topology>
    </subcellularLocation>
</comment>
<dbReference type="EMBL" id="LR778301">
    <property type="protein sequence ID" value="CAB1369462.1"/>
    <property type="molecule type" value="Genomic_DNA"/>
</dbReference>
<feature type="transmembrane region" description="Helical" evidence="9">
    <location>
        <begin position="12"/>
        <end position="32"/>
    </location>
</feature>
<evidence type="ECO:0000256" key="9">
    <source>
        <dbReference type="RuleBase" id="RU369079"/>
    </source>
</evidence>
<dbReference type="PANTHER" id="PTHR35011">
    <property type="entry name" value="2,3-DIKETO-L-GULONATE TRAP TRANSPORTER SMALL PERMEASE PROTEIN YIAM"/>
    <property type="match status" value="1"/>
</dbReference>
<evidence type="ECO:0000256" key="7">
    <source>
        <dbReference type="ARBA" id="ARBA00023136"/>
    </source>
</evidence>
<evidence type="ECO:0000256" key="6">
    <source>
        <dbReference type="ARBA" id="ARBA00022989"/>
    </source>
</evidence>
<dbReference type="AlphaFoldDB" id="A0A6S6YA54"/>
<comment type="subunit">
    <text evidence="9">The complex comprises the extracytoplasmic solute receptor protein and the two transmembrane proteins.</text>
</comment>
<evidence type="ECO:0000256" key="8">
    <source>
        <dbReference type="ARBA" id="ARBA00038436"/>
    </source>
</evidence>
<comment type="caution">
    <text evidence="9">Lacks conserved residue(s) required for the propagation of feature annotation.</text>
</comment>
<comment type="similarity">
    <text evidence="8 9">Belongs to the TRAP transporter small permease family.</text>
</comment>
<name>A0A6S6YA54_9PROT</name>
<keyword evidence="2 9" id="KW-0813">Transport</keyword>
<keyword evidence="3" id="KW-1003">Cell membrane</keyword>
<dbReference type="GO" id="GO:0005886">
    <property type="term" value="C:plasma membrane"/>
    <property type="evidence" value="ECO:0007669"/>
    <property type="project" value="UniProtKB-SubCell"/>
</dbReference>
<evidence type="ECO:0000256" key="3">
    <source>
        <dbReference type="ARBA" id="ARBA00022475"/>
    </source>
</evidence>
<evidence type="ECO:0000256" key="4">
    <source>
        <dbReference type="ARBA" id="ARBA00022519"/>
    </source>
</evidence>
<dbReference type="RefSeq" id="WP_145771312.1">
    <property type="nucleotide sequence ID" value="NZ_LR778301.1"/>
</dbReference>
<protein>
    <recommendedName>
        <fullName evidence="9">TRAP transporter small permease protein</fullName>
    </recommendedName>
</protein>
<accession>A0A6S6YA54</accession>
<keyword evidence="4 9" id="KW-0997">Cell inner membrane</keyword>
<dbReference type="GO" id="GO:0015740">
    <property type="term" value="P:C4-dicarboxylate transport"/>
    <property type="evidence" value="ECO:0007669"/>
    <property type="project" value="TreeGrafter"/>
</dbReference>
<comment type="function">
    <text evidence="9">Part of the tripartite ATP-independent periplasmic (TRAP) transport system.</text>
</comment>
<dbReference type="InterPro" id="IPR055348">
    <property type="entry name" value="DctQ"/>
</dbReference>
<feature type="transmembrane region" description="Helical" evidence="9">
    <location>
        <begin position="136"/>
        <end position="155"/>
    </location>
</feature>
<keyword evidence="6 9" id="KW-1133">Transmembrane helix</keyword>
<sequence length="206" mass="22932">MLKALDHLEEWLIAFLMAAATTLIFVAVVHRYMSGIPWPALQDALLEINLSWAQELCIYMFVWMAKFGAAYGVRTGIHVGVDVLINRLPPGPRGKLVIFGLLAGALFTGTVGTLGADFVWEIAHTEQTSADLELPMWLVYLAIPCGSYLMCFRFLQVAWNFLHTGELPHHDHGHVEGIDEVKDEDIIPYNLDDNLHPHGTGKGDKP</sequence>
<keyword evidence="7 9" id="KW-0472">Membrane</keyword>
<evidence type="ECO:0000313" key="11">
    <source>
        <dbReference type="EMBL" id="CAB1369462.1"/>
    </source>
</evidence>
<dbReference type="OrthoDB" id="9791324at2"/>